<dbReference type="EMBL" id="CAWUPB010001194">
    <property type="protein sequence ID" value="CAK7352232.1"/>
    <property type="molecule type" value="Genomic_DNA"/>
</dbReference>
<protein>
    <submittedName>
        <fullName evidence="2">Uncharacterized protein</fullName>
    </submittedName>
</protein>
<evidence type="ECO:0000256" key="1">
    <source>
        <dbReference type="SAM" id="MobiDB-lite"/>
    </source>
</evidence>
<evidence type="ECO:0000313" key="3">
    <source>
        <dbReference type="Proteomes" id="UP001314170"/>
    </source>
</evidence>
<feature type="compositionally biased region" description="Basic and acidic residues" evidence="1">
    <location>
        <begin position="50"/>
        <end position="59"/>
    </location>
</feature>
<sequence length="73" mass="8404">MVGHLDSQQERERGKASSNRDRANRKERLGDRREASEIGEQQPNQPLLHPYEHSKDGALQERASNNLNLKERA</sequence>
<evidence type="ECO:0000313" key="2">
    <source>
        <dbReference type="EMBL" id="CAK7352232.1"/>
    </source>
</evidence>
<gene>
    <name evidence="2" type="ORF">DCAF_LOCUS24119</name>
</gene>
<accession>A0AAV1SIZ5</accession>
<reference evidence="2 3" key="1">
    <citation type="submission" date="2024-01" db="EMBL/GenBank/DDBJ databases">
        <authorList>
            <person name="Waweru B."/>
        </authorList>
    </citation>
    <scope>NUCLEOTIDE SEQUENCE [LARGE SCALE GENOMIC DNA]</scope>
</reference>
<dbReference type="AlphaFoldDB" id="A0AAV1SIZ5"/>
<proteinExistence type="predicted"/>
<comment type="caution">
    <text evidence="2">The sequence shown here is derived from an EMBL/GenBank/DDBJ whole genome shotgun (WGS) entry which is preliminary data.</text>
</comment>
<organism evidence="2 3">
    <name type="scientific">Dovyalis caffra</name>
    <dbReference type="NCBI Taxonomy" id="77055"/>
    <lineage>
        <taxon>Eukaryota</taxon>
        <taxon>Viridiplantae</taxon>
        <taxon>Streptophyta</taxon>
        <taxon>Embryophyta</taxon>
        <taxon>Tracheophyta</taxon>
        <taxon>Spermatophyta</taxon>
        <taxon>Magnoliopsida</taxon>
        <taxon>eudicotyledons</taxon>
        <taxon>Gunneridae</taxon>
        <taxon>Pentapetalae</taxon>
        <taxon>rosids</taxon>
        <taxon>fabids</taxon>
        <taxon>Malpighiales</taxon>
        <taxon>Salicaceae</taxon>
        <taxon>Flacourtieae</taxon>
        <taxon>Dovyalis</taxon>
    </lineage>
</organism>
<dbReference type="Proteomes" id="UP001314170">
    <property type="component" value="Unassembled WGS sequence"/>
</dbReference>
<feature type="region of interest" description="Disordered" evidence="1">
    <location>
        <begin position="1"/>
        <end position="73"/>
    </location>
</feature>
<feature type="compositionally biased region" description="Basic and acidic residues" evidence="1">
    <location>
        <begin position="7"/>
        <end position="36"/>
    </location>
</feature>
<feature type="compositionally biased region" description="Polar residues" evidence="1">
    <location>
        <begin position="62"/>
        <end position="73"/>
    </location>
</feature>
<name>A0AAV1SIZ5_9ROSI</name>
<keyword evidence="3" id="KW-1185">Reference proteome</keyword>